<gene>
    <name evidence="1" type="ORF">HHX48_09815</name>
</gene>
<comment type="caution">
    <text evidence="1">The sequence shown here is derived from an EMBL/GenBank/DDBJ whole genome shotgun (WGS) entry which is preliminary data.</text>
</comment>
<proteinExistence type="predicted"/>
<dbReference type="RefSeq" id="WP_191024625.1">
    <property type="nucleotide sequence ID" value="NZ_JABBXD010000004.1"/>
</dbReference>
<name>A0ABR8LL45_9ALTE</name>
<sequence>MVKHCVAIVIILICVGIGWISRDKPVVPAQLMSPKQATTQALPVKKAPLAVTPMPPKQPLDSRVAPVTPNIYISNAVTAETLALFSNFDQMSEEERVTLLIRLAENGVDTTALVLQLIEDGKFMVNVPVLREPGVETPLIIAMGLDSQMTPDEMQKFIDLGSYQTIDGSFLQLIQMQNPETAAMLMDHLGYGPEHTSLIVYGAAISANRALFDSMTEKFPDMLMNSGLKQYIESTLQDIKEVKLSAANMDKRFKQNPSSGKQSLKAKKAALFKKQILRRQMLLEMQTLSFEERRELHAQIAAFESVLAGDG</sequence>
<organism evidence="1 2">
    <name type="scientific">Salinimonas profundi</name>
    <dbReference type="NCBI Taxonomy" id="2729140"/>
    <lineage>
        <taxon>Bacteria</taxon>
        <taxon>Pseudomonadati</taxon>
        <taxon>Pseudomonadota</taxon>
        <taxon>Gammaproteobacteria</taxon>
        <taxon>Alteromonadales</taxon>
        <taxon>Alteromonadaceae</taxon>
        <taxon>Alteromonas/Salinimonas group</taxon>
        <taxon>Salinimonas</taxon>
    </lineage>
</organism>
<dbReference type="EMBL" id="JABBXD010000004">
    <property type="protein sequence ID" value="MBD3586033.1"/>
    <property type="molecule type" value="Genomic_DNA"/>
</dbReference>
<evidence type="ECO:0000313" key="1">
    <source>
        <dbReference type="EMBL" id="MBD3586033.1"/>
    </source>
</evidence>
<evidence type="ECO:0000313" key="2">
    <source>
        <dbReference type="Proteomes" id="UP000624419"/>
    </source>
</evidence>
<evidence type="ECO:0008006" key="3">
    <source>
        <dbReference type="Google" id="ProtNLM"/>
    </source>
</evidence>
<accession>A0ABR8LL45</accession>
<dbReference type="Proteomes" id="UP000624419">
    <property type="component" value="Unassembled WGS sequence"/>
</dbReference>
<protein>
    <recommendedName>
        <fullName evidence="3">DUF4375 domain-containing protein</fullName>
    </recommendedName>
</protein>
<keyword evidence="2" id="KW-1185">Reference proteome</keyword>
<reference evidence="1 2" key="1">
    <citation type="submission" date="2020-04" db="EMBL/GenBank/DDBJ databases">
        <title>Salinimonas sp. HHU 13199.</title>
        <authorList>
            <person name="Cui X."/>
            <person name="Zhang D."/>
        </authorList>
    </citation>
    <scope>NUCLEOTIDE SEQUENCE [LARGE SCALE GENOMIC DNA]</scope>
    <source>
        <strain evidence="1 2">HHU 13199</strain>
    </source>
</reference>